<dbReference type="EMBL" id="JBHMEW010000037">
    <property type="protein sequence ID" value="MFB9211017.1"/>
    <property type="molecule type" value="Genomic_DNA"/>
</dbReference>
<evidence type="ECO:0000313" key="2">
    <source>
        <dbReference type="EMBL" id="MFB9211017.1"/>
    </source>
</evidence>
<accession>A0ABV5J2J9</accession>
<dbReference type="RefSeq" id="WP_379945358.1">
    <property type="nucleotide sequence ID" value="NZ_JBHMEW010000037.1"/>
</dbReference>
<proteinExistence type="predicted"/>
<comment type="caution">
    <text evidence="2">The sequence shown here is derived from an EMBL/GenBank/DDBJ whole genome shotgun (WGS) entry which is preliminary data.</text>
</comment>
<keyword evidence="3" id="KW-1185">Reference proteome</keyword>
<reference evidence="2 3" key="1">
    <citation type="submission" date="2024-09" db="EMBL/GenBank/DDBJ databases">
        <authorList>
            <person name="Sun Q."/>
            <person name="Mori K."/>
        </authorList>
    </citation>
    <scope>NUCLEOTIDE SEQUENCE [LARGE SCALE GENOMIC DNA]</scope>
    <source>
        <strain evidence="2 3">CECT 7682</strain>
    </source>
</reference>
<evidence type="ECO:0000256" key="1">
    <source>
        <dbReference type="SAM" id="MobiDB-lite"/>
    </source>
</evidence>
<evidence type="ECO:0000313" key="3">
    <source>
        <dbReference type="Proteomes" id="UP001589654"/>
    </source>
</evidence>
<feature type="compositionally biased region" description="Polar residues" evidence="1">
    <location>
        <begin position="10"/>
        <end position="28"/>
    </location>
</feature>
<feature type="region of interest" description="Disordered" evidence="1">
    <location>
        <begin position="1"/>
        <end position="32"/>
    </location>
</feature>
<gene>
    <name evidence="2" type="ORF">ACFFUR_04305</name>
</gene>
<protein>
    <submittedName>
        <fullName evidence="2">Uncharacterized protein</fullName>
    </submittedName>
</protein>
<sequence>MADEWARKGGTQNSQPVFAFSDPSSPVEGSSAGLIRGPKGISMSLHAEELIAGNAYTIWFVIFNAPENCATSPCGEPDIFNPETMTDVSFGGGNIAGNSSITISGHKKVGDLSGSAMPFFNDLLGLDIPIFGLIDPWGAEVHLVLRSHGPKVPANMPDLINSFDGGCTTFLDAGQVTDDPGECADSHFAIFQP</sequence>
<name>A0ABV5J2J9_9BACT</name>
<dbReference type="Proteomes" id="UP001589654">
    <property type="component" value="Unassembled WGS sequence"/>
</dbReference>
<organism evidence="2 3">
    <name type="scientific">Echinicola jeungdonensis</name>
    <dbReference type="NCBI Taxonomy" id="709343"/>
    <lineage>
        <taxon>Bacteria</taxon>
        <taxon>Pseudomonadati</taxon>
        <taxon>Bacteroidota</taxon>
        <taxon>Cytophagia</taxon>
        <taxon>Cytophagales</taxon>
        <taxon>Cyclobacteriaceae</taxon>
        <taxon>Echinicola</taxon>
    </lineage>
</organism>